<sequence length="116" mass="13167">TTISKGKGPSSDLHCLYESVLNDPNNRAMYERLCKDDLTNLIYCKYNVLTKKVLMPKYKNLIVRTYGDEGRIAEYLLQQNIDYCKSPEAVVKIKSTYCGFVPPAYDYASSTTDSTT</sequence>
<feature type="non-terminal residue" evidence="1">
    <location>
        <position position="116"/>
    </location>
</feature>
<organism evidence="1">
    <name type="scientific">Lygus hesperus</name>
    <name type="common">Western plant bug</name>
    <dbReference type="NCBI Taxonomy" id="30085"/>
    <lineage>
        <taxon>Eukaryota</taxon>
        <taxon>Metazoa</taxon>
        <taxon>Ecdysozoa</taxon>
        <taxon>Arthropoda</taxon>
        <taxon>Hexapoda</taxon>
        <taxon>Insecta</taxon>
        <taxon>Pterygota</taxon>
        <taxon>Neoptera</taxon>
        <taxon>Paraneoptera</taxon>
        <taxon>Hemiptera</taxon>
        <taxon>Heteroptera</taxon>
        <taxon>Panheteroptera</taxon>
        <taxon>Cimicomorpha</taxon>
        <taxon>Miridae</taxon>
        <taxon>Mirini</taxon>
        <taxon>Lygus</taxon>
    </lineage>
</organism>
<gene>
    <name evidence="1" type="primary">rpsC_1</name>
    <name evidence="1" type="ORF">CM83_105894</name>
</gene>
<keyword evidence="1" id="KW-0689">Ribosomal protein</keyword>
<name>A0A0A9YW66_LYGHE</name>
<keyword evidence="1" id="KW-0687">Ribonucleoprotein</keyword>
<evidence type="ECO:0000313" key="1">
    <source>
        <dbReference type="EMBL" id="JAG37247.1"/>
    </source>
</evidence>
<protein>
    <submittedName>
        <fullName evidence="1">30S ribosomal protein S3</fullName>
    </submittedName>
</protein>
<reference evidence="1" key="2">
    <citation type="submission" date="2014-07" db="EMBL/GenBank/DDBJ databases">
        <authorList>
            <person name="Hull J."/>
        </authorList>
    </citation>
    <scope>NUCLEOTIDE SEQUENCE</scope>
</reference>
<dbReference type="AlphaFoldDB" id="A0A0A9YW66"/>
<accession>A0A0A9YW66</accession>
<proteinExistence type="predicted"/>
<dbReference type="GO" id="GO:0005840">
    <property type="term" value="C:ribosome"/>
    <property type="evidence" value="ECO:0007669"/>
    <property type="project" value="UniProtKB-KW"/>
</dbReference>
<feature type="non-terminal residue" evidence="1">
    <location>
        <position position="1"/>
    </location>
</feature>
<dbReference type="EMBL" id="GBHO01006357">
    <property type="protein sequence ID" value="JAG37247.1"/>
    <property type="molecule type" value="Transcribed_RNA"/>
</dbReference>
<reference evidence="1" key="1">
    <citation type="journal article" date="2014" name="PLoS ONE">
        <title>Transcriptome-Based Identification of ABC Transporters in the Western Tarnished Plant Bug Lygus hesperus.</title>
        <authorList>
            <person name="Hull J.J."/>
            <person name="Chaney K."/>
            <person name="Geib S.M."/>
            <person name="Fabrick J.A."/>
            <person name="Brent C.S."/>
            <person name="Walsh D."/>
            <person name="Lavine L.C."/>
        </authorList>
    </citation>
    <scope>NUCLEOTIDE SEQUENCE</scope>
</reference>